<evidence type="ECO:0000256" key="2">
    <source>
        <dbReference type="ARBA" id="ARBA00023015"/>
    </source>
</evidence>
<dbReference type="InterPro" id="IPR000847">
    <property type="entry name" value="LysR_HTH_N"/>
</dbReference>
<organism evidence="6 7">
    <name type="scientific">Parvularcula maris</name>
    <dbReference type="NCBI Taxonomy" id="2965077"/>
    <lineage>
        <taxon>Bacteria</taxon>
        <taxon>Pseudomonadati</taxon>
        <taxon>Pseudomonadota</taxon>
        <taxon>Alphaproteobacteria</taxon>
        <taxon>Parvularculales</taxon>
        <taxon>Parvularculaceae</taxon>
        <taxon>Parvularcula</taxon>
    </lineage>
</organism>
<dbReference type="InterPro" id="IPR036388">
    <property type="entry name" value="WH-like_DNA-bd_sf"/>
</dbReference>
<evidence type="ECO:0000256" key="1">
    <source>
        <dbReference type="ARBA" id="ARBA00009437"/>
    </source>
</evidence>
<dbReference type="PANTHER" id="PTHR30537">
    <property type="entry name" value="HTH-TYPE TRANSCRIPTIONAL REGULATOR"/>
    <property type="match status" value="1"/>
</dbReference>
<dbReference type="Pfam" id="PF03466">
    <property type="entry name" value="LysR_substrate"/>
    <property type="match status" value="1"/>
</dbReference>
<evidence type="ECO:0000259" key="5">
    <source>
        <dbReference type="PROSITE" id="PS50931"/>
    </source>
</evidence>
<evidence type="ECO:0000256" key="4">
    <source>
        <dbReference type="ARBA" id="ARBA00023163"/>
    </source>
</evidence>
<sequence>MTAYRILVAVADEGNFASAAKSLGLSNSAVSKNVRELESLLGAQLFVRTTRSVRLTEAGQTYLERVKRLLADIEAADAAVTEMAGEPRGTLKLALPMSLGLLRVTPIVPAFQKVYPQVSVDLVLDDAKVDLIAEGFDLAVRGSGDLADSSLIARRIADLKHVLCASPAYLERQGPPESPQSLREHEGLLFTKADDPELWRLRRGDEVIDIRVKGKFSANNSMAIRQALLADAGIALIPRLYVEEDLAARRLVDVLPDWEPEHQSVWVIYPPGPHLSAKTRAFIDFLTVRLRDVR</sequence>
<dbReference type="CDD" id="cd08422">
    <property type="entry name" value="PBP2_CrgA_like"/>
    <property type="match status" value="1"/>
</dbReference>
<dbReference type="Gene3D" id="1.10.10.10">
    <property type="entry name" value="Winged helix-like DNA-binding domain superfamily/Winged helix DNA-binding domain"/>
    <property type="match status" value="1"/>
</dbReference>
<comment type="similarity">
    <text evidence="1">Belongs to the LysR transcriptional regulatory family.</text>
</comment>
<keyword evidence="2" id="KW-0805">Transcription regulation</keyword>
<dbReference type="AlphaFoldDB" id="A0A9X2RLK9"/>
<name>A0A9X2RLK9_9PROT</name>
<keyword evidence="7" id="KW-1185">Reference proteome</keyword>
<dbReference type="SUPFAM" id="SSF46785">
    <property type="entry name" value="Winged helix' DNA-binding domain"/>
    <property type="match status" value="1"/>
</dbReference>
<proteinExistence type="inferred from homology"/>
<dbReference type="SUPFAM" id="SSF53850">
    <property type="entry name" value="Periplasmic binding protein-like II"/>
    <property type="match status" value="1"/>
</dbReference>
<dbReference type="Pfam" id="PF00126">
    <property type="entry name" value="HTH_1"/>
    <property type="match status" value="1"/>
</dbReference>
<dbReference type="PRINTS" id="PR00039">
    <property type="entry name" value="HTHLYSR"/>
</dbReference>
<accession>A0A9X2RLK9</accession>
<comment type="caution">
    <text evidence="6">The sequence shown here is derived from an EMBL/GenBank/DDBJ whole genome shotgun (WGS) entry which is preliminary data.</text>
</comment>
<dbReference type="FunFam" id="3.40.190.290:FF:000001">
    <property type="entry name" value="Transcriptional regulator, LysR family"/>
    <property type="match status" value="1"/>
</dbReference>
<dbReference type="Gene3D" id="3.40.190.290">
    <property type="match status" value="1"/>
</dbReference>
<evidence type="ECO:0000313" key="7">
    <source>
        <dbReference type="Proteomes" id="UP001142610"/>
    </source>
</evidence>
<dbReference type="GO" id="GO:0003700">
    <property type="term" value="F:DNA-binding transcription factor activity"/>
    <property type="evidence" value="ECO:0007669"/>
    <property type="project" value="InterPro"/>
</dbReference>
<evidence type="ECO:0000313" key="6">
    <source>
        <dbReference type="EMBL" id="MCQ8186647.1"/>
    </source>
</evidence>
<keyword evidence="4" id="KW-0804">Transcription</keyword>
<dbReference type="FunFam" id="1.10.10.10:FF:000001">
    <property type="entry name" value="LysR family transcriptional regulator"/>
    <property type="match status" value="1"/>
</dbReference>
<feature type="domain" description="HTH lysR-type" evidence="5">
    <location>
        <begin position="1"/>
        <end position="56"/>
    </location>
</feature>
<dbReference type="InterPro" id="IPR005119">
    <property type="entry name" value="LysR_subst-bd"/>
</dbReference>
<dbReference type="PANTHER" id="PTHR30537:SF5">
    <property type="entry name" value="HTH-TYPE TRANSCRIPTIONAL ACTIVATOR TTDR-RELATED"/>
    <property type="match status" value="1"/>
</dbReference>
<dbReference type="PROSITE" id="PS50931">
    <property type="entry name" value="HTH_LYSR"/>
    <property type="match status" value="1"/>
</dbReference>
<evidence type="ECO:0000256" key="3">
    <source>
        <dbReference type="ARBA" id="ARBA00023125"/>
    </source>
</evidence>
<gene>
    <name evidence="6" type="ORF">NOG11_14790</name>
</gene>
<dbReference type="EMBL" id="JANIBC010000030">
    <property type="protein sequence ID" value="MCQ8186647.1"/>
    <property type="molecule type" value="Genomic_DNA"/>
</dbReference>
<dbReference type="Proteomes" id="UP001142610">
    <property type="component" value="Unassembled WGS sequence"/>
</dbReference>
<dbReference type="InterPro" id="IPR058163">
    <property type="entry name" value="LysR-type_TF_proteobact-type"/>
</dbReference>
<dbReference type="GO" id="GO:0043565">
    <property type="term" value="F:sequence-specific DNA binding"/>
    <property type="evidence" value="ECO:0007669"/>
    <property type="project" value="TreeGrafter"/>
</dbReference>
<protein>
    <submittedName>
        <fullName evidence="6">LysR substrate-binding domain-containing protein</fullName>
    </submittedName>
</protein>
<reference evidence="6" key="1">
    <citation type="submission" date="2022-07" db="EMBL/GenBank/DDBJ databases">
        <title>Parvularcula maris sp. nov., an algicidal bacterium isolated from seawater.</title>
        <authorList>
            <person name="Li F."/>
        </authorList>
    </citation>
    <scope>NUCLEOTIDE SEQUENCE</scope>
    <source>
        <strain evidence="6">BGMRC 0090</strain>
    </source>
</reference>
<dbReference type="InterPro" id="IPR036390">
    <property type="entry name" value="WH_DNA-bd_sf"/>
</dbReference>
<keyword evidence="3" id="KW-0238">DNA-binding</keyword>
<dbReference type="GO" id="GO:0006351">
    <property type="term" value="P:DNA-templated transcription"/>
    <property type="evidence" value="ECO:0007669"/>
    <property type="project" value="TreeGrafter"/>
</dbReference>